<dbReference type="Pfam" id="PF23921">
    <property type="entry name" value="DUF7260"/>
    <property type="match status" value="1"/>
</dbReference>
<dbReference type="RefSeq" id="WP_119817570.1">
    <property type="nucleotide sequence ID" value="NZ_CP025066.1"/>
</dbReference>
<dbReference type="Proteomes" id="UP000263012">
    <property type="component" value="Chromosome"/>
</dbReference>
<keyword evidence="1" id="KW-0175">Coiled coil</keyword>
<evidence type="ECO:0000259" key="2">
    <source>
        <dbReference type="Pfam" id="PF23921"/>
    </source>
</evidence>
<dbReference type="KEGG" id="hdf:AArcSl_1633"/>
<name>A0A343TJJ0_9EURY</name>
<keyword evidence="4" id="KW-1185">Reference proteome</keyword>
<dbReference type="GeneID" id="37877985"/>
<evidence type="ECO:0000313" key="3">
    <source>
        <dbReference type="EMBL" id="AUX09262.1"/>
    </source>
</evidence>
<reference evidence="4" key="1">
    <citation type="submission" date="2017-11" db="EMBL/GenBank/DDBJ databases">
        <title>Phenotypic and genomic properties of facultatively anaerobic sulfur-reducing natronoarchaea from hypersaline soda lakes.</title>
        <authorList>
            <person name="Sorokin D.Y."/>
            <person name="Kublanov I.V."/>
            <person name="Roman P."/>
            <person name="Sinninghe Damste J.S."/>
            <person name="Golyshin P.N."/>
            <person name="Rojo D."/>
            <person name="Ciordia S."/>
            <person name="Mena M.D.C."/>
            <person name="Ferrer M."/>
            <person name="Messina E."/>
            <person name="Smedile F."/>
            <person name="La Spada G."/>
            <person name="La Cono V."/>
            <person name="Yakimov M.M."/>
        </authorList>
    </citation>
    <scope>NUCLEOTIDE SEQUENCE [LARGE SCALE GENOMIC DNA]</scope>
    <source>
        <strain evidence="4">AArc-Sl</strain>
    </source>
</reference>
<protein>
    <recommendedName>
        <fullName evidence="2">DUF7260 domain-containing protein</fullName>
    </recommendedName>
</protein>
<organism evidence="3 4">
    <name type="scientific">Halalkaliarchaeum desulfuricum</name>
    <dbReference type="NCBI Taxonomy" id="2055893"/>
    <lineage>
        <taxon>Archaea</taxon>
        <taxon>Methanobacteriati</taxon>
        <taxon>Methanobacteriota</taxon>
        <taxon>Stenosarchaea group</taxon>
        <taxon>Halobacteria</taxon>
        <taxon>Halobacteriales</taxon>
        <taxon>Haloferacaceae</taxon>
        <taxon>Halalkaliarchaeum</taxon>
    </lineage>
</organism>
<proteinExistence type="predicted"/>
<gene>
    <name evidence="3" type="ORF">AArcSl_1633</name>
</gene>
<sequence length="314" mass="34032">MSTAGGQQWQLDRTALETGCTGWECGLVEALGEPAVALVAIAVGLAVFVSLTLLREAADAVVEERKHVVRERNAFEAFAERVERLQPEMSSDGGKGGTLSGAAAVRVVSDGATGNGEGIDAVETAYERTVMSMQHYDDEYGESLTENMAAELGSDVATAVAAGEQLTPGLQRALVSEARRAAKRRETLLAQLEDEAERIDEAYRAIEPVEHRLESVEADLDASGGFHEGVSAWNRLRSIETDLEGELERQQTRLDPSEHPAEEPHVFCRYLYGDDAGNGEYPVLGTLGRLLERVERGKQLAVRTITGNSDPYFP</sequence>
<dbReference type="EMBL" id="CP025066">
    <property type="protein sequence ID" value="AUX09262.1"/>
    <property type="molecule type" value="Genomic_DNA"/>
</dbReference>
<accession>A0A343TJJ0</accession>
<dbReference type="AlphaFoldDB" id="A0A343TJJ0"/>
<feature type="coiled-coil region" evidence="1">
    <location>
        <begin position="175"/>
        <end position="205"/>
    </location>
</feature>
<feature type="domain" description="DUF7260" evidence="2">
    <location>
        <begin position="52"/>
        <end position="296"/>
    </location>
</feature>
<evidence type="ECO:0000256" key="1">
    <source>
        <dbReference type="SAM" id="Coils"/>
    </source>
</evidence>
<evidence type="ECO:0000313" key="4">
    <source>
        <dbReference type="Proteomes" id="UP000263012"/>
    </source>
</evidence>
<dbReference type="InterPro" id="IPR055684">
    <property type="entry name" value="DUF7260"/>
</dbReference>
<dbReference type="OrthoDB" id="206489at2157"/>